<keyword evidence="1" id="KW-0813">Transport</keyword>
<dbReference type="InterPro" id="IPR009056">
    <property type="entry name" value="Cyt_c-like_dom"/>
</dbReference>
<keyword evidence="4" id="KW-0249">Electron transport</keyword>
<evidence type="ECO:0000259" key="8">
    <source>
        <dbReference type="PROSITE" id="PS51007"/>
    </source>
</evidence>
<sequence>MKKWLFAMLIVTALVLGACGGGDDDATDNGDNGETTETAAGQEIYENNCAACHGADLSGGVGKDLREIGSKYSSDEIVDIIHNGIGTMQPQNVNNEDAEVLANWLAEKK</sequence>
<keyword evidence="2 6" id="KW-0349">Heme</keyword>
<name>A0ABW4VZI3_9BACI</name>
<evidence type="ECO:0000256" key="4">
    <source>
        <dbReference type="ARBA" id="ARBA00022982"/>
    </source>
</evidence>
<organism evidence="9 10">
    <name type="scientific">Ornithinibacillus salinisoli</name>
    <dbReference type="NCBI Taxonomy" id="1848459"/>
    <lineage>
        <taxon>Bacteria</taxon>
        <taxon>Bacillati</taxon>
        <taxon>Bacillota</taxon>
        <taxon>Bacilli</taxon>
        <taxon>Bacillales</taxon>
        <taxon>Bacillaceae</taxon>
        <taxon>Ornithinibacillus</taxon>
    </lineage>
</organism>
<proteinExistence type="predicted"/>
<evidence type="ECO:0000256" key="3">
    <source>
        <dbReference type="ARBA" id="ARBA00022723"/>
    </source>
</evidence>
<reference evidence="10" key="1">
    <citation type="journal article" date="2019" name="Int. J. Syst. Evol. Microbiol.">
        <title>The Global Catalogue of Microorganisms (GCM) 10K type strain sequencing project: providing services to taxonomists for standard genome sequencing and annotation.</title>
        <authorList>
            <consortium name="The Broad Institute Genomics Platform"/>
            <consortium name="The Broad Institute Genome Sequencing Center for Infectious Disease"/>
            <person name="Wu L."/>
            <person name="Ma J."/>
        </authorList>
    </citation>
    <scope>NUCLEOTIDE SEQUENCE [LARGE SCALE GENOMIC DNA]</scope>
    <source>
        <strain evidence="10">R28</strain>
    </source>
</reference>
<feature type="chain" id="PRO_5045497838" evidence="7">
    <location>
        <begin position="19"/>
        <end position="109"/>
    </location>
</feature>
<dbReference type="InterPro" id="IPR036909">
    <property type="entry name" value="Cyt_c-like_dom_sf"/>
</dbReference>
<dbReference type="NCBIfam" id="NF045774">
    <property type="entry name" value="cytochro_C551"/>
    <property type="match status" value="1"/>
</dbReference>
<dbReference type="Proteomes" id="UP001597383">
    <property type="component" value="Unassembled WGS sequence"/>
</dbReference>
<evidence type="ECO:0000256" key="1">
    <source>
        <dbReference type="ARBA" id="ARBA00022448"/>
    </source>
</evidence>
<gene>
    <name evidence="9" type="primary">cccB</name>
    <name evidence="9" type="ORF">ACFSJF_12030</name>
</gene>
<dbReference type="PANTHER" id="PTHR37823:SF3">
    <property type="entry name" value="CYTOCHROME C-551"/>
    <property type="match status" value="1"/>
</dbReference>
<dbReference type="RefSeq" id="WP_377557608.1">
    <property type="nucleotide sequence ID" value="NZ_JBHUHQ010000016.1"/>
</dbReference>
<evidence type="ECO:0000256" key="7">
    <source>
        <dbReference type="SAM" id="SignalP"/>
    </source>
</evidence>
<dbReference type="PIRSF" id="PIRSF000025">
    <property type="entry name" value="Cytc_Bsub_c550"/>
    <property type="match status" value="1"/>
</dbReference>
<dbReference type="InterPro" id="IPR054782">
    <property type="entry name" value="Cytochro_C551"/>
</dbReference>
<keyword evidence="5 6" id="KW-0408">Iron</keyword>
<evidence type="ECO:0000256" key="6">
    <source>
        <dbReference type="PROSITE-ProRule" id="PRU00433"/>
    </source>
</evidence>
<dbReference type="PROSITE" id="PS51007">
    <property type="entry name" value="CYTC"/>
    <property type="match status" value="1"/>
</dbReference>
<protein>
    <submittedName>
        <fullName evidence="9">Cytochrome c551</fullName>
    </submittedName>
</protein>
<dbReference type="SUPFAM" id="SSF46626">
    <property type="entry name" value="Cytochrome c"/>
    <property type="match status" value="1"/>
</dbReference>
<comment type="caution">
    <text evidence="9">The sequence shown here is derived from an EMBL/GenBank/DDBJ whole genome shotgun (WGS) entry which is preliminary data.</text>
</comment>
<evidence type="ECO:0000256" key="2">
    <source>
        <dbReference type="ARBA" id="ARBA00022617"/>
    </source>
</evidence>
<dbReference type="PROSITE" id="PS51257">
    <property type="entry name" value="PROKAR_LIPOPROTEIN"/>
    <property type="match status" value="1"/>
</dbReference>
<feature type="domain" description="Cytochrome c" evidence="8">
    <location>
        <begin position="36"/>
        <end position="109"/>
    </location>
</feature>
<keyword evidence="3 6" id="KW-0479">Metal-binding</keyword>
<dbReference type="EMBL" id="JBHUHQ010000016">
    <property type="protein sequence ID" value="MFD2045002.1"/>
    <property type="molecule type" value="Genomic_DNA"/>
</dbReference>
<dbReference type="PANTHER" id="PTHR37823">
    <property type="entry name" value="CYTOCHROME C-553-LIKE"/>
    <property type="match status" value="1"/>
</dbReference>
<keyword evidence="10" id="KW-1185">Reference proteome</keyword>
<evidence type="ECO:0000313" key="10">
    <source>
        <dbReference type="Proteomes" id="UP001597383"/>
    </source>
</evidence>
<feature type="signal peptide" evidence="7">
    <location>
        <begin position="1"/>
        <end position="18"/>
    </location>
</feature>
<evidence type="ECO:0000313" key="9">
    <source>
        <dbReference type="EMBL" id="MFD2045002.1"/>
    </source>
</evidence>
<dbReference type="InterPro" id="IPR051811">
    <property type="entry name" value="Cytochrome_c550/c551-like"/>
</dbReference>
<dbReference type="Pfam" id="PF13442">
    <property type="entry name" value="Cytochrome_CBB3"/>
    <property type="match status" value="1"/>
</dbReference>
<accession>A0ABW4VZI3</accession>
<dbReference type="InterPro" id="IPR012218">
    <property type="entry name" value="Cyt_c_BACSU-c550-type"/>
</dbReference>
<evidence type="ECO:0000256" key="5">
    <source>
        <dbReference type="ARBA" id="ARBA00023004"/>
    </source>
</evidence>
<dbReference type="Gene3D" id="1.10.760.10">
    <property type="entry name" value="Cytochrome c-like domain"/>
    <property type="match status" value="1"/>
</dbReference>
<keyword evidence="7" id="KW-0732">Signal</keyword>